<evidence type="ECO:0000313" key="3">
    <source>
        <dbReference type="EMBL" id="MFC5060385.1"/>
    </source>
</evidence>
<dbReference type="PANTHER" id="PTHR30590">
    <property type="entry name" value="INNER MEMBRANE PROTEIN"/>
    <property type="match status" value="1"/>
</dbReference>
<sequence length="395" mass="41976">MSLNETAPVVGPVALRDRALTPDLARGLMLALIAVANSVYYLYGRPYGVRQHIVEHDLLNRVVSVVDVTLVDGRAYPMFAALFAFGVVQSFRRQRAAGVPEVDAKRLLRRRSRWLIAFGFAHAVLLFPGDILGLYGVLGFLLIALTRVSDRALLVAAALWLVVGAAVQGAAQMMPPTGERTFFWSFETADALTALALRPLEWLLIPVGNLAIGSAVLIGTWAARRGVLTDPASHRALLVRTAVGGLVAAVVGGLPVGLAVGGFWEPTSTGALWTTSALHALTGIAGGLGYAALIGLLALRVGDRPGPVARALAACGQRSLSCYLFQSVVFVALLTPWALGLGRTLGTAEVGLLALGTWLVSVLLADRLRRANRRGPAEVLLRRLVYRGRQGRMSG</sequence>
<protein>
    <submittedName>
        <fullName evidence="3">DUF418 domain-containing protein</fullName>
    </submittedName>
</protein>
<dbReference type="InterPro" id="IPR007349">
    <property type="entry name" value="DUF418"/>
</dbReference>
<organism evidence="3 4">
    <name type="scientific">Saccharothrix xinjiangensis</name>
    <dbReference type="NCBI Taxonomy" id="204798"/>
    <lineage>
        <taxon>Bacteria</taxon>
        <taxon>Bacillati</taxon>
        <taxon>Actinomycetota</taxon>
        <taxon>Actinomycetes</taxon>
        <taxon>Pseudonocardiales</taxon>
        <taxon>Pseudonocardiaceae</taxon>
        <taxon>Saccharothrix</taxon>
    </lineage>
</organism>
<keyword evidence="1" id="KW-1133">Transmembrane helix</keyword>
<proteinExistence type="predicted"/>
<dbReference type="Pfam" id="PF04235">
    <property type="entry name" value="DUF418"/>
    <property type="match status" value="1"/>
</dbReference>
<accession>A0ABV9YFU8</accession>
<dbReference type="Proteomes" id="UP001595833">
    <property type="component" value="Unassembled WGS sequence"/>
</dbReference>
<keyword evidence="1" id="KW-0472">Membrane</keyword>
<feature type="transmembrane region" description="Helical" evidence="1">
    <location>
        <begin position="345"/>
        <end position="365"/>
    </location>
</feature>
<feature type="transmembrane region" description="Helical" evidence="1">
    <location>
        <begin position="243"/>
        <end position="264"/>
    </location>
</feature>
<keyword evidence="1" id="KW-0812">Transmembrane</keyword>
<feature type="transmembrane region" description="Helical" evidence="1">
    <location>
        <begin position="151"/>
        <end position="169"/>
    </location>
</feature>
<feature type="transmembrane region" description="Helical" evidence="1">
    <location>
        <begin position="114"/>
        <end position="145"/>
    </location>
</feature>
<dbReference type="PANTHER" id="PTHR30590:SF2">
    <property type="entry name" value="INNER MEMBRANE PROTEIN"/>
    <property type="match status" value="1"/>
</dbReference>
<keyword evidence="4" id="KW-1185">Reference proteome</keyword>
<reference evidence="4" key="1">
    <citation type="journal article" date="2019" name="Int. J. Syst. Evol. Microbiol.">
        <title>The Global Catalogue of Microorganisms (GCM) 10K type strain sequencing project: providing services to taxonomists for standard genome sequencing and annotation.</title>
        <authorList>
            <consortium name="The Broad Institute Genomics Platform"/>
            <consortium name="The Broad Institute Genome Sequencing Center for Infectious Disease"/>
            <person name="Wu L."/>
            <person name="Ma J."/>
        </authorList>
    </citation>
    <scope>NUCLEOTIDE SEQUENCE [LARGE SCALE GENOMIC DNA]</scope>
    <source>
        <strain evidence="4">KCTC 12848</strain>
    </source>
</reference>
<dbReference type="RefSeq" id="WP_344037355.1">
    <property type="nucleotide sequence ID" value="NZ_BAAAKE010000007.1"/>
</dbReference>
<dbReference type="EMBL" id="JBHSJB010000053">
    <property type="protein sequence ID" value="MFC5060385.1"/>
    <property type="molecule type" value="Genomic_DNA"/>
</dbReference>
<feature type="transmembrane region" description="Helical" evidence="1">
    <location>
        <begin position="276"/>
        <end position="299"/>
    </location>
</feature>
<evidence type="ECO:0000259" key="2">
    <source>
        <dbReference type="Pfam" id="PF04235"/>
    </source>
</evidence>
<evidence type="ECO:0000256" key="1">
    <source>
        <dbReference type="SAM" id="Phobius"/>
    </source>
</evidence>
<feature type="transmembrane region" description="Helical" evidence="1">
    <location>
        <begin position="320"/>
        <end position="339"/>
    </location>
</feature>
<comment type="caution">
    <text evidence="3">The sequence shown here is derived from an EMBL/GenBank/DDBJ whole genome shotgun (WGS) entry which is preliminary data.</text>
</comment>
<feature type="domain" description="DUF418" evidence="2">
    <location>
        <begin position="222"/>
        <end position="387"/>
    </location>
</feature>
<evidence type="ECO:0000313" key="4">
    <source>
        <dbReference type="Proteomes" id="UP001595833"/>
    </source>
</evidence>
<dbReference type="InterPro" id="IPR052529">
    <property type="entry name" value="Bact_Transport_Assoc"/>
</dbReference>
<gene>
    <name evidence="3" type="ORF">ACFPFM_42305</name>
</gene>
<feature type="transmembrane region" description="Helical" evidence="1">
    <location>
        <begin position="203"/>
        <end position="223"/>
    </location>
</feature>
<name>A0ABV9YFU8_9PSEU</name>